<dbReference type="OrthoDB" id="10584677at2759"/>
<organism evidence="2 3">
    <name type="scientific">Symbiodinium microadriaticum</name>
    <name type="common">Dinoflagellate</name>
    <name type="synonym">Zooxanthella microadriatica</name>
    <dbReference type="NCBI Taxonomy" id="2951"/>
    <lineage>
        <taxon>Eukaryota</taxon>
        <taxon>Sar</taxon>
        <taxon>Alveolata</taxon>
        <taxon>Dinophyceae</taxon>
        <taxon>Suessiales</taxon>
        <taxon>Symbiodiniaceae</taxon>
        <taxon>Symbiodinium</taxon>
    </lineage>
</organism>
<dbReference type="Proteomes" id="UP000186817">
    <property type="component" value="Unassembled WGS sequence"/>
</dbReference>
<dbReference type="EMBL" id="LSRX01000442">
    <property type="protein sequence ID" value="OLP97231.1"/>
    <property type="molecule type" value="Genomic_DNA"/>
</dbReference>
<dbReference type="AlphaFoldDB" id="A0A1Q9DPZ2"/>
<evidence type="ECO:0000313" key="2">
    <source>
        <dbReference type="EMBL" id="OLP97231.1"/>
    </source>
</evidence>
<protein>
    <submittedName>
        <fullName evidence="2">Uncharacterized protein</fullName>
    </submittedName>
</protein>
<comment type="caution">
    <text evidence="2">The sequence shown here is derived from an EMBL/GenBank/DDBJ whole genome shotgun (WGS) entry which is preliminary data.</text>
</comment>
<sequence length="283" mass="29289">MGGSDVTGLGLRLAWLVWAVAGWCGECGLVGIGCPAQLVSLAGVDGAPAIPAKLTQWGGGVAAVTGVAWWLVLAGWCGWCGWVCVGKLMGVGGVAGLMHTNHTSHQPTPAMPATSRAPNVPALWIEQVEDGRVGLLGVPSLKAFDLNILGKRISHGGVDWRRPEQSGSKRVLHSHTEQAPPPPVPALGGSSSERSRSTQSSRTDELCDEAERLVVPSSAGLAREHAQPLRSSPKELGVGSALAAFGQTRATHLFEAVNAVPVQPGLQPTAGFRQRVRLAPGGG</sequence>
<evidence type="ECO:0000313" key="3">
    <source>
        <dbReference type="Proteomes" id="UP000186817"/>
    </source>
</evidence>
<name>A0A1Q9DPZ2_SYMMI</name>
<gene>
    <name evidence="2" type="ORF">AK812_SmicGene20472</name>
</gene>
<reference evidence="2 3" key="1">
    <citation type="submission" date="2016-02" db="EMBL/GenBank/DDBJ databases">
        <title>Genome analysis of coral dinoflagellate symbionts highlights evolutionary adaptations to a symbiotic lifestyle.</title>
        <authorList>
            <person name="Aranda M."/>
            <person name="Li Y."/>
            <person name="Liew Y.J."/>
            <person name="Baumgarten S."/>
            <person name="Simakov O."/>
            <person name="Wilson M."/>
            <person name="Piel J."/>
            <person name="Ashoor H."/>
            <person name="Bougouffa S."/>
            <person name="Bajic V.B."/>
            <person name="Ryu T."/>
            <person name="Ravasi T."/>
            <person name="Bayer T."/>
            <person name="Micklem G."/>
            <person name="Kim H."/>
            <person name="Bhak J."/>
            <person name="Lajeunesse T.C."/>
            <person name="Voolstra C.R."/>
        </authorList>
    </citation>
    <scope>NUCLEOTIDE SEQUENCE [LARGE SCALE GENOMIC DNA]</scope>
    <source>
        <strain evidence="2 3">CCMP2467</strain>
    </source>
</reference>
<keyword evidence="3" id="KW-1185">Reference proteome</keyword>
<feature type="region of interest" description="Disordered" evidence="1">
    <location>
        <begin position="157"/>
        <end position="209"/>
    </location>
</feature>
<accession>A0A1Q9DPZ2</accession>
<evidence type="ECO:0000256" key="1">
    <source>
        <dbReference type="SAM" id="MobiDB-lite"/>
    </source>
</evidence>
<proteinExistence type="predicted"/>